<feature type="compositionally biased region" description="Low complexity" evidence="1">
    <location>
        <begin position="263"/>
        <end position="276"/>
    </location>
</feature>
<name>A0A545VK01_9HYPO</name>
<keyword evidence="3" id="KW-1185">Reference proteome</keyword>
<proteinExistence type="predicted"/>
<feature type="compositionally biased region" description="Low complexity" evidence="1">
    <location>
        <begin position="141"/>
        <end position="167"/>
    </location>
</feature>
<feature type="region of interest" description="Disordered" evidence="1">
    <location>
        <begin position="141"/>
        <end position="170"/>
    </location>
</feature>
<evidence type="ECO:0008006" key="4">
    <source>
        <dbReference type="Google" id="ProtNLM"/>
    </source>
</evidence>
<comment type="caution">
    <text evidence="2">The sequence shown here is derived from an EMBL/GenBank/DDBJ whole genome shotgun (WGS) entry which is preliminary data.</text>
</comment>
<evidence type="ECO:0000313" key="2">
    <source>
        <dbReference type="EMBL" id="TQV90615.1"/>
    </source>
</evidence>
<feature type="compositionally biased region" description="Low complexity" evidence="1">
    <location>
        <begin position="197"/>
        <end position="233"/>
    </location>
</feature>
<organism evidence="2 3">
    <name type="scientific">Cordyceps javanica</name>
    <dbReference type="NCBI Taxonomy" id="43265"/>
    <lineage>
        <taxon>Eukaryota</taxon>
        <taxon>Fungi</taxon>
        <taxon>Dikarya</taxon>
        <taxon>Ascomycota</taxon>
        <taxon>Pezizomycotina</taxon>
        <taxon>Sordariomycetes</taxon>
        <taxon>Hypocreomycetidae</taxon>
        <taxon>Hypocreales</taxon>
        <taxon>Cordycipitaceae</taxon>
        <taxon>Cordyceps</taxon>
    </lineage>
</organism>
<evidence type="ECO:0000313" key="3">
    <source>
        <dbReference type="Proteomes" id="UP000315783"/>
    </source>
</evidence>
<sequence length="331" mass="35790">MAGVKTTTTHAPSTNPAAERIRENQRRSRARRKEFVEAMQRRLDEYEKQGVEATLQMQQAARTVAIENSRLRLLLARRGVTDQEVDKFLAMFETGIARDDEILHTTSAAAGSGLHGFPAPAHTPAPTPAYAHHLTTTATTKTANPTTTTTTTTIPTPATHTTTTTPTYRHHDQYHSDTGIDRLAVLADASISDHCCASTGSTSATTPSESTVAAQSPPSTGPSTMPGTPVSTSHSQYNTQHYTHYSHHGHHSHHGHNDTPPRAQQQQQQQPQSASPLVMSCNTAAQIIAEMQGGAPINKHAVKASMGCEDAECECFVKNTLLFQIMEKNTA</sequence>
<dbReference type="PANTHER" id="PTHR42070">
    <property type="entry name" value="FILAMENT ASSOCIATED PROTEIN, PUTATIVE (AFU_ORTHOLOGUE AFUA_8G06630)-RELATED"/>
    <property type="match status" value="1"/>
</dbReference>
<dbReference type="Proteomes" id="UP000315783">
    <property type="component" value="Unassembled WGS sequence"/>
</dbReference>
<dbReference type="STRING" id="43265.A0A545VK01"/>
<reference evidence="2 3" key="1">
    <citation type="journal article" date="2019" name="Appl. Microbiol. Biotechnol.">
        <title>Genome sequence of Isaria javanica and comparative genome analysis insights into family S53 peptidase evolution in fungal entomopathogens.</title>
        <authorList>
            <person name="Lin R."/>
            <person name="Zhang X."/>
            <person name="Xin B."/>
            <person name="Zou M."/>
            <person name="Gao Y."/>
            <person name="Qin F."/>
            <person name="Hu Q."/>
            <person name="Xie B."/>
            <person name="Cheng X."/>
        </authorList>
    </citation>
    <scope>NUCLEOTIDE SEQUENCE [LARGE SCALE GENOMIC DNA]</scope>
    <source>
        <strain evidence="2 3">IJ1G</strain>
    </source>
</reference>
<feature type="compositionally biased region" description="Polar residues" evidence="1">
    <location>
        <begin position="1"/>
        <end position="16"/>
    </location>
</feature>
<dbReference type="EMBL" id="SPUK01000025">
    <property type="protein sequence ID" value="TQV90615.1"/>
    <property type="molecule type" value="Genomic_DNA"/>
</dbReference>
<accession>A0A545VK01</accession>
<feature type="region of interest" description="Disordered" evidence="1">
    <location>
        <begin position="196"/>
        <end position="277"/>
    </location>
</feature>
<feature type="compositionally biased region" description="Basic residues" evidence="1">
    <location>
        <begin position="244"/>
        <end position="254"/>
    </location>
</feature>
<dbReference type="OrthoDB" id="4505928at2759"/>
<protein>
    <recommendedName>
        <fullName evidence="4">BZIP domain-containing protein</fullName>
    </recommendedName>
</protein>
<evidence type="ECO:0000256" key="1">
    <source>
        <dbReference type="SAM" id="MobiDB-lite"/>
    </source>
</evidence>
<dbReference type="AlphaFoldDB" id="A0A545VK01"/>
<dbReference type="PANTHER" id="PTHR42070:SF1">
    <property type="entry name" value="FILAMENT ASSOCIATED PROTEIN, PUTATIVE (AFU_ORTHOLOGUE AFUA_8G06630)-RELATED"/>
    <property type="match status" value="1"/>
</dbReference>
<gene>
    <name evidence="2" type="ORF">IF1G_10767</name>
</gene>
<feature type="region of interest" description="Disordered" evidence="1">
    <location>
        <begin position="1"/>
        <end position="31"/>
    </location>
</feature>